<keyword evidence="8" id="KW-0325">Glycoprotein</keyword>
<proteinExistence type="predicted"/>
<dbReference type="Pfam" id="PF00028">
    <property type="entry name" value="Cadherin"/>
    <property type="match status" value="1"/>
</dbReference>
<feature type="domain" description="Cadherin" evidence="11">
    <location>
        <begin position="104"/>
        <end position="203"/>
    </location>
</feature>
<dbReference type="PROSITE" id="PS00232">
    <property type="entry name" value="CADHERIN_1"/>
    <property type="match status" value="1"/>
</dbReference>
<evidence type="ECO:0000256" key="8">
    <source>
        <dbReference type="ARBA" id="ARBA00023180"/>
    </source>
</evidence>
<dbReference type="PRINTS" id="PR00205">
    <property type="entry name" value="CADHERIN"/>
</dbReference>
<dbReference type="SMART" id="SM00112">
    <property type="entry name" value="CA"/>
    <property type="match status" value="3"/>
</dbReference>
<evidence type="ECO:0000256" key="1">
    <source>
        <dbReference type="ARBA" id="ARBA00004167"/>
    </source>
</evidence>
<sequence length="770" mass="86679">AIDLDYGNNAQIEYFISPGTNGSELFSVQTISEKAVITVRQSLIDHVGLIFVKVIAVDMGSPPLNATVALSIFVIDENQNRPVFVRPDQNAYDEKAGLLPEIIVDEEQPVGSVLYTLLGTDKDMGQNGLVEYYLNPTTNRDYEYFTVARVSGELQSASRLDREKKEVYEIQVRAEDQGQPAPLSTTLTMRIKLRDIDDIEPSYKGVIMPQVLHVIEEKNNAYIGQIQSAFDADSYPNNLTCYYLYGNYTDGLYLDKYNRTLFLTRKVDRETISSLSTVIKASENCNLTNDFYISVANISYTTVPMLNSIPISYNSSDDTQLWVEVLVDDINDNPPQFLYHEFSTSAIFDVDIGTEIMSLATSVSDKDTPTNSRNMFKLVSTTPELETGETLDTYKTPFIISVNGSIITNIRFRSDLLGYFLLRVLVFDNDGLNDAASVKVYLISNLQRIKLVFEKLPNQVEALKNSFVKKLSDILNIDIVIDKIQSHTNQDGTRDPTRTDAYIHGRYRDTGKVVPATDLWQSLDFSHAARSLLFGNGVTEAQPLTDEKKDNEAEDLKRIFAILISIMAVIVIVLFLVLIHLVRLYRRRLKAATVPYESSNKKEIFEHPGTNKYFAAKNPLFGKEITPAHIDEDKISHNSLDVNEVDEQSSTSKSLPQDTHEEQEMVLQITDPLELTFDKNEKLSSHLDQVLQAYSNAAYENGSDTEDTFDNYGRDKGNHFGSASSGYSVRSLTPGIDFQEGITRFSDDNMSNDSHLLTKNIHTHLEHTDI</sequence>
<feature type="transmembrane region" description="Helical" evidence="10">
    <location>
        <begin position="559"/>
        <end position="582"/>
    </location>
</feature>
<dbReference type="Gene3D" id="2.60.40.60">
    <property type="entry name" value="Cadherins"/>
    <property type="match status" value="4"/>
</dbReference>
<dbReference type="InterPro" id="IPR015919">
    <property type="entry name" value="Cadherin-like_sf"/>
</dbReference>
<keyword evidence="6 10" id="KW-1133">Transmembrane helix</keyword>
<evidence type="ECO:0000259" key="11">
    <source>
        <dbReference type="PROSITE" id="PS50268"/>
    </source>
</evidence>
<keyword evidence="7 10" id="KW-0472">Membrane</keyword>
<name>A0A0B7ACG0_9EUPU</name>
<dbReference type="GO" id="GO:0005886">
    <property type="term" value="C:plasma membrane"/>
    <property type="evidence" value="ECO:0007669"/>
    <property type="project" value="InterPro"/>
</dbReference>
<feature type="domain" description="Cadherin" evidence="11">
    <location>
        <begin position="228"/>
        <end position="337"/>
    </location>
</feature>
<keyword evidence="2 10" id="KW-0812">Transmembrane</keyword>
<evidence type="ECO:0000256" key="3">
    <source>
        <dbReference type="ARBA" id="ARBA00022729"/>
    </source>
</evidence>
<keyword evidence="3" id="KW-0732">Signal</keyword>
<accession>A0A0B7ACG0</accession>
<evidence type="ECO:0000256" key="9">
    <source>
        <dbReference type="PROSITE-ProRule" id="PRU00043"/>
    </source>
</evidence>
<dbReference type="PROSITE" id="PS50268">
    <property type="entry name" value="CADHERIN_2"/>
    <property type="match status" value="3"/>
</dbReference>
<keyword evidence="5 9" id="KW-0106">Calcium</keyword>
<keyword evidence="4" id="KW-0677">Repeat</keyword>
<evidence type="ECO:0000256" key="10">
    <source>
        <dbReference type="SAM" id="Phobius"/>
    </source>
</evidence>
<dbReference type="GO" id="GO:0005509">
    <property type="term" value="F:calcium ion binding"/>
    <property type="evidence" value="ECO:0007669"/>
    <property type="project" value="UniProtKB-UniRule"/>
</dbReference>
<dbReference type="SUPFAM" id="SSF49313">
    <property type="entry name" value="Cadherin-like"/>
    <property type="match status" value="4"/>
</dbReference>
<dbReference type="AlphaFoldDB" id="A0A0B7ACG0"/>
<dbReference type="InterPro" id="IPR050174">
    <property type="entry name" value="Protocadherin/Cadherin-CA"/>
</dbReference>
<dbReference type="GO" id="GO:0007156">
    <property type="term" value="P:homophilic cell adhesion via plasma membrane adhesion molecules"/>
    <property type="evidence" value="ECO:0007669"/>
    <property type="project" value="InterPro"/>
</dbReference>
<dbReference type="InterPro" id="IPR020894">
    <property type="entry name" value="Cadherin_CS"/>
</dbReference>
<feature type="non-terminal residue" evidence="12">
    <location>
        <position position="1"/>
    </location>
</feature>
<evidence type="ECO:0000313" key="12">
    <source>
        <dbReference type="EMBL" id="CEK78347.1"/>
    </source>
</evidence>
<dbReference type="InterPro" id="IPR002126">
    <property type="entry name" value="Cadherin-like_dom"/>
</dbReference>
<evidence type="ECO:0000256" key="2">
    <source>
        <dbReference type="ARBA" id="ARBA00022692"/>
    </source>
</evidence>
<dbReference type="PANTHER" id="PTHR24028:SF328">
    <property type="entry name" value="CADHERIN-3"/>
    <property type="match status" value="1"/>
</dbReference>
<dbReference type="EMBL" id="HACG01031482">
    <property type="protein sequence ID" value="CEK78347.1"/>
    <property type="molecule type" value="Transcribed_RNA"/>
</dbReference>
<evidence type="ECO:0000256" key="7">
    <source>
        <dbReference type="ARBA" id="ARBA00023136"/>
    </source>
</evidence>
<evidence type="ECO:0000256" key="5">
    <source>
        <dbReference type="ARBA" id="ARBA00022837"/>
    </source>
</evidence>
<evidence type="ECO:0000256" key="4">
    <source>
        <dbReference type="ARBA" id="ARBA00022737"/>
    </source>
</evidence>
<evidence type="ECO:0000256" key="6">
    <source>
        <dbReference type="ARBA" id="ARBA00022989"/>
    </source>
</evidence>
<dbReference type="CDD" id="cd11304">
    <property type="entry name" value="Cadherin_repeat"/>
    <property type="match status" value="3"/>
</dbReference>
<reference evidence="12" key="1">
    <citation type="submission" date="2014-12" db="EMBL/GenBank/DDBJ databases">
        <title>Insight into the proteome of Arion vulgaris.</title>
        <authorList>
            <person name="Aradska J."/>
            <person name="Bulat T."/>
            <person name="Smidak R."/>
            <person name="Sarate P."/>
            <person name="Gangsoo J."/>
            <person name="Sialana F."/>
            <person name="Bilban M."/>
            <person name="Lubec G."/>
        </authorList>
    </citation>
    <scope>NUCLEOTIDE SEQUENCE</scope>
    <source>
        <tissue evidence="12">Skin</tissue>
    </source>
</reference>
<gene>
    <name evidence="12" type="primary">ORF109659</name>
</gene>
<protein>
    <recommendedName>
        <fullName evidence="11">Cadherin domain-containing protein</fullName>
    </recommendedName>
</protein>
<comment type="subcellular location">
    <subcellularLocation>
        <location evidence="1">Membrane</location>
        <topology evidence="1">Single-pass membrane protein</topology>
    </subcellularLocation>
</comment>
<dbReference type="PANTHER" id="PTHR24028">
    <property type="entry name" value="CADHERIN-87A"/>
    <property type="match status" value="1"/>
</dbReference>
<dbReference type="FunFam" id="2.60.40.60:FF:000033">
    <property type="entry name" value="FAT atypical cadherin 1"/>
    <property type="match status" value="1"/>
</dbReference>
<feature type="domain" description="Cadherin" evidence="11">
    <location>
        <begin position="1"/>
        <end position="84"/>
    </location>
</feature>
<organism evidence="12">
    <name type="scientific">Arion vulgaris</name>
    <dbReference type="NCBI Taxonomy" id="1028688"/>
    <lineage>
        <taxon>Eukaryota</taxon>
        <taxon>Metazoa</taxon>
        <taxon>Spiralia</taxon>
        <taxon>Lophotrochozoa</taxon>
        <taxon>Mollusca</taxon>
        <taxon>Gastropoda</taxon>
        <taxon>Heterobranchia</taxon>
        <taxon>Euthyneura</taxon>
        <taxon>Panpulmonata</taxon>
        <taxon>Eupulmonata</taxon>
        <taxon>Stylommatophora</taxon>
        <taxon>Helicina</taxon>
        <taxon>Arionoidea</taxon>
        <taxon>Arionidae</taxon>
        <taxon>Arion</taxon>
    </lineage>
</organism>